<keyword evidence="1" id="KW-0812">Transmembrane</keyword>
<name>A0A3S4Z4Q5_9ACTO</name>
<evidence type="ECO:0000313" key="4">
    <source>
        <dbReference type="Proteomes" id="UP000269542"/>
    </source>
</evidence>
<dbReference type="Proteomes" id="UP000269542">
    <property type="component" value="Chromosome"/>
</dbReference>
<sequence length="365" mass="39283">MTKRRSTGSTIVIAVIVIVSILVIAVVRLPSQGRRLSPESAAPDGTHALAQILRDHGVKVSEVTPLEALTLATPETTLLIDPEAMVGDTLAKDLIATRANIIVTADMLLKMWGFEGDVNYLQPTLLTPKCDDPDALAAGTIGPISSVFVPDDPRSVTGCFPADGGFAWVQSADNPHVTLVADTSILTNAKLAQAGNTAFLMRKLGAHPHVYWVSGSGDEDAPRRSRMSAGLPDWFYPVAGALALSLGWWALYRSRRFGKLVAEPLPVVVPAAETTRGRSILYQRGKNHQHAAQALRAGTIARVGSGRGIRAEANPDVVISTLAQASGYPPDVVADLFYERRVNNDRELTDLATDLRRFERDLNVQ</sequence>
<dbReference type="EMBL" id="LR134476">
    <property type="protein sequence ID" value="VEI12894.1"/>
    <property type="molecule type" value="Genomic_DNA"/>
</dbReference>
<protein>
    <recommendedName>
        <fullName evidence="2">DUF4350 domain-containing protein</fullName>
    </recommendedName>
</protein>
<evidence type="ECO:0000256" key="1">
    <source>
        <dbReference type="SAM" id="Phobius"/>
    </source>
</evidence>
<keyword evidence="1" id="KW-0472">Membrane</keyword>
<keyword evidence="1" id="KW-1133">Transmembrane helix</keyword>
<feature type="transmembrane region" description="Helical" evidence="1">
    <location>
        <begin position="7"/>
        <end position="27"/>
    </location>
</feature>
<dbReference type="OrthoDB" id="5241668at2"/>
<dbReference type="KEGG" id="tbw:NCTC13354_00592"/>
<evidence type="ECO:0000259" key="2">
    <source>
        <dbReference type="Pfam" id="PF14258"/>
    </source>
</evidence>
<accession>A0A3S4Z4Q5</accession>
<evidence type="ECO:0000313" key="3">
    <source>
        <dbReference type="EMBL" id="VEI12894.1"/>
    </source>
</evidence>
<proteinExistence type="predicted"/>
<organism evidence="3 4">
    <name type="scientific">Trueperella bialowiezensis</name>
    <dbReference type="NCBI Taxonomy" id="312285"/>
    <lineage>
        <taxon>Bacteria</taxon>
        <taxon>Bacillati</taxon>
        <taxon>Actinomycetota</taxon>
        <taxon>Actinomycetes</taxon>
        <taxon>Actinomycetales</taxon>
        <taxon>Actinomycetaceae</taxon>
        <taxon>Trueperella</taxon>
    </lineage>
</organism>
<keyword evidence="4" id="KW-1185">Reference proteome</keyword>
<dbReference type="RefSeq" id="WP_126416063.1">
    <property type="nucleotide sequence ID" value="NZ_LR134476.1"/>
</dbReference>
<reference evidence="3 4" key="1">
    <citation type="submission" date="2018-12" db="EMBL/GenBank/DDBJ databases">
        <authorList>
            <consortium name="Pathogen Informatics"/>
        </authorList>
    </citation>
    <scope>NUCLEOTIDE SEQUENCE [LARGE SCALE GENOMIC DNA]</scope>
    <source>
        <strain evidence="3 4">NCTC13354</strain>
    </source>
</reference>
<dbReference type="Pfam" id="PF14258">
    <property type="entry name" value="DUF4350"/>
    <property type="match status" value="1"/>
</dbReference>
<feature type="domain" description="DUF4350" evidence="2">
    <location>
        <begin position="38"/>
        <end position="202"/>
    </location>
</feature>
<feature type="transmembrane region" description="Helical" evidence="1">
    <location>
        <begin position="234"/>
        <end position="252"/>
    </location>
</feature>
<dbReference type="InterPro" id="IPR025646">
    <property type="entry name" value="DUF4350"/>
</dbReference>
<dbReference type="AlphaFoldDB" id="A0A3S4Z4Q5"/>
<gene>
    <name evidence="3" type="ORF">NCTC13354_00592</name>
</gene>